<dbReference type="Proteomes" id="UP000777935">
    <property type="component" value="Unassembled WGS sequence"/>
</dbReference>
<dbReference type="InterPro" id="IPR012338">
    <property type="entry name" value="Beta-lactam/transpept-like"/>
</dbReference>
<accession>A0ABX2ITR3</accession>
<feature type="domain" description="Beta-lactamase-related" evidence="2">
    <location>
        <begin position="68"/>
        <end position="328"/>
    </location>
</feature>
<reference evidence="3 4" key="1">
    <citation type="submission" date="2020-06" db="EMBL/GenBank/DDBJ databases">
        <title>Sulfitobacter algicola sp. nov., isolated from green algae.</title>
        <authorList>
            <person name="Wang C."/>
        </authorList>
    </citation>
    <scope>NUCLEOTIDE SEQUENCE [LARGE SCALE GENOMIC DNA]</scope>
    <source>
        <strain evidence="3 4">1151</strain>
    </source>
</reference>
<dbReference type="Pfam" id="PF00144">
    <property type="entry name" value="Beta-lactamase"/>
    <property type="match status" value="1"/>
</dbReference>
<comment type="caution">
    <text evidence="3">The sequence shown here is derived from an EMBL/GenBank/DDBJ whole genome shotgun (WGS) entry which is preliminary data.</text>
</comment>
<dbReference type="SUPFAM" id="SSF56601">
    <property type="entry name" value="beta-lactamase/transpeptidase-like"/>
    <property type="match status" value="1"/>
</dbReference>
<keyword evidence="1" id="KW-0732">Signal</keyword>
<evidence type="ECO:0000259" key="2">
    <source>
        <dbReference type="Pfam" id="PF00144"/>
    </source>
</evidence>
<dbReference type="PANTHER" id="PTHR46825:SF9">
    <property type="entry name" value="BETA-LACTAMASE-RELATED DOMAIN-CONTAINING PROTEIN"/>
    <property type="match status" value="1"/>
</dbReference>
<dbReference type="Gene3D" id="3.40.710.10">
    <property type="entry name" value="DD-peptidase/beta-lactamase superfamily"/>
    <property type="match status" value="1"/>
</dbReference>
<gene>
    <name evidence="3" type="ORF">HRQ87_16000</name>
</gene>
<evidence type="ECO:0000313" key="4">
    <source>
        <dbReference type="Proteomes" id="UP000777935"/>
    </source>
</evidence>
<proteinExistence type="predicted"/>
<evidence type="ECO:0000256" key="1">
    <source>
        <dbReference type="SAM" id="SignalP"/>
    </source>
</evidence>
<dbReference type="InterPro" id="IPR050491">
    <property type="entry name" value="AmpC-like"/>
</dbReference>
<dbReference type="EMBL" id="JABUFE010000011">
    <property type="protein sequence ID" value="NSX56298.1"/>
    <property type="molecule type" value="Genomic_DNA"/>
</dbReference>
<feature type="signal peptide" evidence="1">
    <location>
        <begin position="1"/>
        <end position="23"/>
    </location>
</feature>
<evidence type="ECO:0000313" key="3">
    <source>
        <dbReference type="EMBL" id="NSX56298.1"/>
    </source>
</evidence>
<name>A0ABX2ITR3_9RHOB</name>
<dbReference type="InterPro" id="IPR001466">
    <property type="entry name" value="Beta-lactam-related"/>
</dbReference>
<organism evidence="3 4">
    <name type="scientific">Parasulfitobacter algicola</name>
    <dbReference type="NCBI Taxonomy" id="2614809"/>
    <lineage>
        <taxon>Bacteria</taxon>
        <taxon>Pseudomonadati</taxon>
        <taxon>Pseudomonadota</taxon>
        <taxon>Alphaproteobacteria</taxon>
        <taxon>Rhodobacterales</taxon>
        <taxon>Roseobacteraceae</taxon>
        <taxon>Parasulfitobacter</taxon>
    </lineage>
</organism>
<sequence>MKSVIKGVKICAVLTCISGFLHAETPHDAISRLTDDQPSVIAGLMVTGSEKQTIEIEMSQFHSVDVADPLVDIGSITKFITAVAVLRLVDDGAFALDTPISQLIKNVPTDKQQITVHQLLTHSSGLIETTGSDEEQLDRIAFLDRVMSSKLMHAPGQEYLYSNAGYSLLAALIEVHSGLSYEDYLQRHLLAPNDLPPIGYQSVYDEERSVKSNRSLLTFFQRSGIADASWGGSAPGWNLTGNGGLVTTAEGFLQFWNAFHQGRLVSPELVNLALTPHVDEGDGDTFYGYGLVVQNSPIMGTVYWHDGGNDLFSAEWRHIADRNLTFFVAGLGENAFDGMSRLMTSIQD</sequence>
<protein>
    <submittedName>
        <fullName evidence="3">Beta-lactamase family protein</fullName>
    </submittedName>
</protein>
<dbReference type="PANTHER" id="PTHR46825">
    <property type="entry name" value="D-ALANYL-D-ALANINE-CARBOXYPEPTIDASE/ENDOPEPTIDASE AMPH"/>
    <property type="match status" value="1"/>
</dbReference>
<feature type="chain" id="PRO_5045461417" evidence="1">
    <location>
        <begin position="24"/>
        <end position="348"/>
    </location>
</feature>
<keyword evidence="4" id="KW-1185">Reference proteome</keyword>
<dbReference type="RefSeq" id="WP_174139449.1">
    <property type="nucleotide sequence ID" value="NZ_JABUFE010000011.1"/>
</dbReference>